<gene>
    <name evidence="1" type="ORF">METZ01_LOCUS274950</name>
</gene>
<evidence type="ECO:0000313" key="1">
    <source>
        <dbReference type="EMBL" id="SVC22096.1"/>
    </source>
</evidence>
<accession>A0A382KDK7</accession>
<protein>
    <submittedName>
        <fullName evidence="1">Uncharacterized protein</fullName>
    </submittedName>
</protein>
<name>A0A382KDK7_9ZZZZ</name>
<organism evidence="1">
    <name type="scientific">marine metagenome</name>
    <dbReference type="NCBI Taxonomy" id="408172"/>
    <lineage>
        <taxon>unclassified sequences</taxon>
        <taxon>metagenomes</taxon>
        <taxon>ecological metagenomes</taxon>
    </lineage>
</organism>
<proteinExistence type="predicted"/>
<reference evidence="1" key="1">
    <citation type="submission" date="2018-05" db="EMBL/GenBank/DDBJ databases">
        <authorList>
            <person name="Lanie J.A."/>
            <person name="Ng W.-L."/>
            <person name="Kazmierczak K.M."/>
            <person name="Andrzejewski T.M."/>
            <person name="Davidsen T.M."/>
            <person name="Wayne K.J."/>
            <person name="Tettelin H."/>
            <person name="Glass J.I."/>
            <person name="Rusch D."/>
            <person name="Podicherti R."/>
            <person name="Tsui H.-C.T."/>
            <person name="Winkler M.E."/>
        </authorList>
    </citation>
    <scope>NUCLEOTIDE SEQUENCE</scope>
</reference>
<dbReference type="AlphaFoldDB" id="A0A382KDK7"/>
<dbReference type="EMBL" id="UINC01079767">
    <property type="protein sequence ID" value="SVC22096.1"/>
    <property type="molecule type" value="Genomic_DNA"/>
</dbReference>
<sequence length="300" mass="35363">MKKLLLLLFSILFLSSPSVFAQDEKLGRFFNDQPDVSDDYQIHFIYMLDKEGQDNEWDINGEMEKELLELNEEMFKLTGKKQKYKFDFREDGKLDISFVRLDKKGTKKGWNNSYPDYFIQKLGFNNPQKLYYSWVDFRHPDGGQMGVHSGYTFILSDYNIGKKEQRIRITLHELLHGQGFAWACTEGKQRGHVVGPSILSNNNWSYKLGNMIYEHDNTGCPDLKDSVYLTPTSDEPYDPLPMVCHLAERAGRAHGGTYGFESQWPEKYNHKKFKQIENRSYWCTYKLAEFAKDNWFRDWK</sequence>